<evidence type="ECO:0000256" key="1">
    <source>
        <dbReference type="SAM" id="MobiDB-lite"/>
    </source>
</evidence>
<gene>
    <name evidence="2" type="ORF">BCR38DRAFT_409786</name>
</gene>
<evidence type="ECO:0000313" key="2">
    <source>
        <dbReference type="EMBL" id="ORY64418.1"/>
    </source>
</evidence>
<protein>
    <recommendedName>
        <fullName evidence="4">Gastric mucin-like protein</fullName>
    </recommendedName>
</protein>
<sequence length="1064" mass="115801">MEDNMERTSVHHGSLIAFEGASETVSTQLRLLPSSSKILVLPALQYFMKAEDTALPFDAASYILKVHEACLARVDMARSFLRESSPDNKRLVFMNGGTASAVLKCITAISQREAHGDTASAEGIFKDLVRNGVAGLKRRTEDSSLSASTHSADNGESNNEGLDSLPNDPGSKAMRAADALDRETAALQPNNDIDLTTASRCRSMSVPMRRIVDDFEDAAPFYVFGGPSDHESRSAPWRLDVHGHGNGDVEMAPPSYVEEANMKSPSASALGMPSPSAVSAFDSMPNTPAVMYGEACLVDVLSSQSPPTRASRSHKKVKSVDRIYASAIHNQDISLCTFYQPMTPSSPGQTHTSAIMMSPPEAPERQILRSEFCSENTRATLAKPSKAMIRRVPPSPLDFSRNVPFRSLRPSTYIDKGTSPKTEYVDKATWVGSRHVDRGADAEDTQSSKADYCELYTDAVFEAVLPMVEDLLIHFKDEVRDMLLESVIGSFKNGSYQVSMNPLPPACHENADVPGTSISGGSASFLEQLHVIEMQTRLGPAHQAGDDEYDPFNAFLYECLNPAASLKSPQSWPVKRTPTEPTTAVVSPAPPTPAQTPPPMTITDRNFHDFSTSNCRTAVCIQNSLRSILSLYFPPNETGYRQCSFPQLPELSNLWKPVFRDAEPNSPKKEKRKVDLILAIGAQKGVNREFLSSISGSLEKLGTKPNGVTRSGRLDLRYLIANAMQAFTAQPLTNQTQDNPFSNTLLLATLIIPHLETYMAAHSDTRFLLLEYPPQHLATVLAMQRLVGVDLLKVAGILSAESPDSKLSSRSPMLAAYNGSHSNANSVSRASVPSSRTAATLLAPTGAKSLEAPSFAKANFLITSSASDSEIYTLISTIWKMLIDISQFYIPEGAQRPSTSYRTSSRDSEEKSPDQDPLISPASEYAPLVSAAVMMGFHTPPVSPSQTLAAMEKDMPPPPPPSAETPVKLLSSKASISETIKSFKTAKSLKHQKPKIQQMLGEKADLDSDKDLLLSETGPSYFDISDDENGQFAADERKYTPLYLKNSAVRKGNSRKALMWLGLT</sequence>
<dbReference type="Proteomes" id="UP000193689">
    <property type="component" value="Unassembled WGS sequence"/>
</dbReference>
<feature type="compositionally biased region" description="Pro residues" evidence="1">
    <location>
        <begin position="588"/>
        <end position="599"/>
    </location>
</feature>
<feature type="compositionally biased region" description="Polar residues" evidence="1">
    <location>
        <begin position="143"/>
        <end position="161"/>
    </location>
</feature>
<dbReference type="RefSeq" id="XP_040715832.1">
    <property type="nucleotide sequence ID" value="XM_040858403.1"/>
</dbReference>
<feature type="compositionally biased region" description="Basic and acidic residues" evidence="1">
    <location>
        <begin position="904"/>
        <end position="914"/>
    </location>
</feature>
<dbReference type="EMBL" id="MCFJ01000007">
    <property type="protein sequence ID" value="ORY64418.1"/>
    <property type="molecule type" value="Genomic_DNA"/>
</dbReference>
<reference evidence="2 3" key="1">
    <citation type="submission" date="2016-07" db="EMBL/GenBank/DDBJ databases">
        <title>Pervasive Adenine N6-methylation of Active Genes in Fungi.</title>
        <authorList>
            <consortium name="DOE Joint Genome Institute"/>
            <person name="Mondo S.J."/>
            <person name="Dannebaum R.O."/>
            <person name="Kuo R.C."/>
            <person name="Labutti K."/>
            <person name="Haridas S."/>
            <person name="Kuo A."/>
            <person name="Salamov A."/>
            <person name="Ahrendt S.R."/>
            <person name="Lipzen A."/>
            <person name="Sullivan W."/>
            <person name="Andreopoulos W.B."/>
            <person name="Clum A."/>
            <person name="Lindquist E."/>
            <person name="Daum C."/>
            <person name="Ramamoorthy G.K."/>
            <person name="Gryganskyi A."/>
            <person name="Culley D."/>
            <person name="Magnuson J.K."/>
            <person name="James T.Y."/>
            <person name="O'Malley M.A."/>
            <person name="Stajich J.E."/>
            <person name="Spatafora J.W."/>
            <person name="Visel A."/>
            <person name="Grigoriev I.V."/>
        </authorList>
    </citation>
    <scope>NUCLEOTIDE SEQUENCE [LARGE SCALE GENOMIC DNA]</scope>
    <source>
        <strain evidence="2 3">CBS 129021</strain>
    </source>
</reference>
<evidence type="ECO:0008006" key="4">
    <source>
        <dbReference type="Google" id="ProtNLM"/>
    </source>
</evidence>
<proteinExistence type="predicted"/>
<dbReference type="GeneID" id="63774615"/>
<dbReference type="STRING" id="1141098.A0A1Y2DYN7"/>
<comment type="caution">
    <text evidence="2">The sequence shown here is derived from an EMBL/GenBank/DDBJ whole genome shotgun (WGS) entry which is preliminary data.</text>
</comment>
<keyword evidence="3" id="KW-1185">Reference proteome</keyword>
<feature type="region of interest" description="Disordered" evidence="1">
    <location>
        <begin position="895"/>
        <end position="921"/>
    </location>
</feature>
<dbReference type="OrthoDB" id="5401106at2759"/>
<dbReference type="InParanoid" id="A0A1Y2DYN7"/>
<organism evidence="2 3">
    <name type="scientific">Pseudomassariella vexata</name>
    <dbReference type="NCBI Taxonomy" id="1141098"/>
    <lineage>
        <taxon>Eukaryota</taxon>
        <taxon>Fungi</taxon>
        <taxon>Dikarya</taxon>
        <taxon>Ascomycota</taxon>
        <taxon>Pezizomycotina</taxon>
        <taxon>Sordariomycetes</taxon>
        <taxon>Xylariomycetidae</taxon>
        <taxon>Amphisphaeriales</taxon>
        <taxon>Pseudomassariaceae</taxon>
        <taxon>Pseudomassariella</taxon>
    </lineage>
</organism>
<dbReference type="AlphaFoldDB" id="A0A1Y2DYN7"/>
<name>A0A1Y2DYN7_9PEZI</name>
<feature type="region of interest" description="Disordered" evidence="1">
    <location>
        <begin position="139"/>
        <end position="173"/>
    </location>
</feature>
<evidence type="ECO:0000313" key="3">
    <source>
        <dbReference type="Proteomes" id="UP000193689"/>
    </source>
</evidence>
<accession>A0A1Y2DYN7</accession>
<feature type="region of interest" description="Disordered" evidence="1">
    <location>
        <begin position="568"/>
        <end position="599"/>
    </location>
</feature>